<dbReference type="SUPFAM" id="SSF51735">
    <property type="entry name" value="NAD(P)-binding Rossmann-fold domains"/>
    <property type="match status" value="1"/>
</dbReference>
<comment type="similarity">
    <text evidence="1">Belongs to the short-chain dehydrogenases/reductases (SDR) family.</text>
</comment>
<sequence length="239" mass="25356">MQMELDGQRVVLLGGTSGIGFGAARIAAAHGAEVVVVSSREENVRHTLDQLPDSAWGDVADFSDPDAIESVIGRIGRLDHLIYTAGEPLYISPVEHLDIAVAREYFQIRFFGALAAAKAARGRMPDTGSIIVTAGVAKDRPGFGWAGPASISGALEALTKALAVEFAPVRVNCVAPGVIRSPLWQGTLHVEEMYQEIADTCLAGRVGEIEDVAKAYLYLMTQDYSTGMVLTVDGGLTLV</sequence>
<dbReference type="EMBL" id="SZQA01000021">
    <property type="protein sequence ID" value="TKK86391.1"/>
    <property type="molecule type" value="Genomic_DNA"/>
</dbReference>
<keyword evidence="4" id="KW-1185">Reference proteome</keyword>
<dbReference type="PANTHER" id="PTHR43477:SF1">
    <property type="entry name" value="DIHYDROANTICAPSIN 7-DEHYDROGENASE"/>
    <property type="match status" value="1"/>
</dbReference>
<dbReference type="InterPro" id="IPR051122">
    <property type="entry name" value="SDR_DHRS6-like"/>
</dbReference>
<proteinExistence type="inferred from homology"/>
<dbReference type="Proteomes" id="UP000308705">
    <property type="component" value="Unassembled WGS sequence"/>
</dbReference>
<dbReference type="OrthoDB" id="9806974at2"/>
<comment type="caution">
    <text evidence="3">The sequence shown here is derived from an EMBL/GenBank/DDBJ whole genome shotgun (WGS) entry which is preliminary data.</text>
</comment>
<dbReference type="Pfam" id="PF13561">
    <property type="entry name" value="adh_short_C2"/>
    <property type="match status" value="1"/>
</dbReference>
<protein>
    <submittedName>
        <fullName evidence="3">SDR family oxidoreductase</fullName>
    </submittedName>
</protein>
<organism evidence="3 4">
    <name type="scientific">Herbidospora galbida</name>
    <dbReference type="NCBI Taxonomy" id="2575442"/>
    <lineage>
        <taxon>Bacteria</taxon>
        <taxon>Bacillati</taxon>
        <taxon>Actinomycetota</taxon>
        <taxon>Actinomycetes</taxon>
        <taxon>Streptosporangiales</taxon>
        <taxon>Streptosporangiaceae</taxon>
        <taxon>Herbidospora</taxon>
    </lineage>
</organism>
<dbReference type="PANTHER" id="PTHR43477">
    <property type="entry name" value="DIHYDROANTICAPSIN 7-DEHYDROGENASE"/>
    <property type="match status" value="1"/>
</dbReference>
<name>A0A4U3MBM4_9ACTN</name>
<gene>
    <name evidence="3" type="ORF">FDA94_21430</name>
</gene>
<dbReference type="InterPro" id="IPR002347">
    <property type="entry name" value="SDR_fam"/>
</dbReference>
<dbReference type="AlphaFoldDB" id="A0A4U3MBM4"/>
<accession>A0A4U3MBM4</accession>
<dbReference type="InterPro" id="IPR036291">
    <property type="entry name" value="NAD(P)-bd_dom_sf"/>
</dbReference>
<evidence type="ECO:0000256" key="1">
    <source>
        <dbReference type="ARBA" id="ARBA00006484"/>
    </source>
</evidence>
<dbReference type="GO" id="GO:0016491">
    <property type="term" value="F:oxidoreductase activity"/>
    <property type="evidence" value="ECO:0007669"/>
    <property type="project" value="UniProtKB-KW"/>
</dbReference>
<keyword evidence="2" id="KW-0560">Oxidoreductase</keyword>
<evidence type="ECO:0000313" key="3">
    <source>
        <dbReference type="EMBL" id="TKK86391.1"/>
    </source>
</evidence>
<dbReference type="PRINTS" id="PR00081">
    <property type="entry name" value="GDHRDH"/>
</dbReference>
<reference evidence="3 4" key="1">
    <citation type="submission" date="2019-04" db="EMBL/GenBank/DDBJ databases">
        <title>Herbidospora sp. NEAU-GS14.nov., a novel actinomycete isolated from soil.</title>
        <authorList>
            <person name="Han L."/>
        </authorList>
    </citation>
    <scope>NUCLEOTIDE SEQUENCE [LARGE SCALE GENOMIC DNA]</scope>
    <source>
        <strain evidence="3 4">NEAU-GS14</strain>
    </source>
</reference>
<dbReference type="Gene3D" id="3.40.50.720">
    <property type="entry name" value="NAD(P)-binding Rossmann-like Domain"/>
    <property type="match status" value="1"/>
</dbReference>
<evidence type="ECO:0000313" key="4">
    <source>
        <dbReference type="Proteomes" id="UP000308705"/>
    </source>
</evidence>
<evidence type="ECO:0000256" key="2">
    <source>
        <dbReference type="ARBA" id="ARBA00023002"/>
    </source>
</evidence>